<organism evidence="1 2">
    <name type="scientific">Caenimonas sedimenti</name>
    <dbReference type="NCBI Taxonomy" id="2596921"/>
    <lineage>
        <taxon>Bacteria</taxon>
        <taxon>Pseudomonadati</taxon>
        <taxon>Pseudomonadota</taxon>
        <taxon>Betaproteobacteria</taxon>
        <taxon>Burkholderiales</taxon>
        <taxon>Comamonadaceae</taxon>
        <taxon>Caenimonas</taxon>
    </lineage>
</organism>
<evidence type="ECO:0000313" key="1">
    <source>
        <dbReference type="EMBL" id="TWO72508.1"/>
    </source>
</evidence>
<reference evidence="1 2" key="1">
    <citation type="submission" date="2019-07" db="EMBL/GenBank/DDBJ databases">
        <title>Caenimonas sedimenti sp. nov., isolated from activated sludge.</title>
        <authorList>
            <person name="Xu J."/>
        </authorList>
    </citation>
    <scope>NUCLEOTIDE SEQUENCE [LARGE SCALE GENOMIC DNA]</scope>
    <source>
        <strain evidence="1 2">HX-9-20</strain>
    </source>
</reference>
<comment type="caution">
    <text evidence="1">The sequence shown here is derived from an EMBL/GenBank/DDBJ whole genome shotgun (WGS) entry which is preliminary data.</text>
</comment>
<dbReference type="Proteomes" id="UP000318199">
    <property type="component" value="Unassembled WGS sequence"/>
</dbReference>
<dbReference type="AlphaFoldDB" id="A0A562ZW14"/>
<dbReference type="EMBL" id="VOBQ01000004">
    <property type="protein sequence ID" value="TWO72508.1"/>
    <property type="molecule type" value="Genomic_DNA"/>
</dbReference>
<proteinExistence type="predicted"/>
<sequence>MLDTRFPRPPGDVGHPQAFGVPVRQLVVQGAFPREVVRSAESLLASGLQQRFIDAARQLEQEGARAITTSCGFLVLMQAQLQAAVSVPLVSSSLLQLPALLQAEPQVGVLTISAEHLGQEFLLAAGVPPARLADVIVQGMKADGEFTGAILGNRARMDLAQAQAEVVAAAGMLQARAPGLRTVVLECTNLPPYAGAVSDATGWHPRSLLDARELVDWLAHG</sequence>
<gene>
    <name evidence="1" type="ORF">FN976_04715</name>
</gene>
<dbReference type="OrthoDB" id="5465390at2"/>
<evidence type="ECO:0000313" key="2">
    <source>
        <dbReference type="Proteomes" id="UP000318199"/>
    </source>
</evidence>
<protein>
    <submittedName>
        <fullName evidence="1">Aspartate/glutamate racemase family protein</fullName>
    </submittedName>
</protein>
<keyword evidence="2" id="KW-1185">Reference proteome</keyword>
<accession>A0A562ZW14</accession>
<name>A0A562ZW14_9BURK</name>